<sequence length="317" mass="32600">MFGTLTTAYLFLGGAGAGALALVSLVDLVWLKQSFGVTARVSLDEALPAERLVAFTLLAGFAAVVAGVLCLVFDLGRVDRIDVLLANPAPTFLSVGAYVLVALLTCGAFLAAVRFAYLPAVPRTVIAVVEGVAVVAGCAAMLYTGLLLQSLGGVAFWQTPLIPVLFVLSSLSCGIAAMLASARFAGPLDPPVERLVRTLVRVDLALIVAEALCAAALVGLSLASSHPAAVTSAESLVAGAQATLWWIGFAACGLVVPLALEVFAMRLPLPPARTVLALAAVFVLVGGFCLRASLVDAGTHRALELQETPSAHTLRLE</sequence>
<evidence type="ECO:0000313" key="8">
    <source>
        <dbReference type="EMBL" id="MDJ1649674.1"/>
    </source>
</evidence>
<feature type="transmembrane region" description="Helical" evidence="7">
    <location>
        <begin position="243"/>
        <end position="263"/>
    </location>
</feature>
<keyword evidence="4 7" id="KW-0812">Transmembrane</keyword>
<comment type="caution">
    <text evidence="8">The sequence shown here is derived from an EMBL/GenBank/DDBJ whole genome shotgun (WGS) entry which is preliminary data.</text>
</comment>
<dbReference type="Pfam" id="PF03916">
    <property type="entry name" value="NrfD"/>
    <property type="match status" value="1"/>
</dbReference>
<feature type="transmembrane region" description="Helical" evidence="7">
    <location>
        <begin position="6"/>
        <end position="31"/>
    </location>
</feature>
<dbReference type="Gene3D" id="1.20.1630.10">
    <property type="entry name" value="Formate dehydrogenase/DMSO reductase domain"/>
    <property type="match status" value="1"/>
</dbReference>
<gene>
    <name evidence="8" type="primary">nrfD</name>
    <name evidence="8" type="ORF">QNJ86_02570</name>
</gene>
<evidence type="ECO:0000256" key="3">
    <source>
        <dbReference type="ARBA" id="ARBA00022475"/>
    </source>
</evidence>
<evidence type="ECO:0000256" key="2">
    <source>
        <dbReference type="ARBA" id="ARBA00008929"/>
    </source>
</evidence>
<evidence type="ECO:0000256" key="4">
    <source>
        <dbReference type="ARBA" id="ARBA00022692"/>
    </source>
</evidence>
<evidence type="ECO:0000256" key="5">
    <source>
        <dbReference type="ARBA" id="ARBA00022989"/>
    </source>
</evidence>
<dbReference type="RefSeq" id="WP_283831013.1">
    <property type="nucleotide sequence ID" value="NZ_JASJEU010000005.1"/>
</dbReference>
<dbReference type="PANTHER" id="PTHR34856:SF2">
    <property type="entry name" value="PROTEIN NRFD"/>
    <property type="match status" value="1"/>
</dbReference>
<evidence type="ECO:0000256" key="7">
    <source>
        <dbReference type="SAM" id="Phobius"/>
    </source>
</evidence>
<accession>A0ABT7DJH2</accession>
<comment type="subcellular location">
    <subcellularLocation>
        <location evidence="1">Cell membrane</location>
        <topology evidence="1">Multi-pass membrane protein</topology>
    </subcellularLocation>
</comment>
<evidence type="ECO:0000256" key="6">
    <source>
        <dbReference type="ARBA" id="ARBA00023136"/>
    </source>
</evidence>
<proteinExistence type="inferred from homology"/>
<keyword evidence="3" id="KW-1003">Cell membrane</keyword>
<dbReference type="InterPro" id="IPR005614">
    <property type="entry name" value="NrfD-like"/>
</dbReference>
<name>A0ABT7DJH2_9ACTN</name>
<protein>
    <submittedName>
        <fullName evidence="8">Polysulfide reductase NrfD</fullName>
    </submittedName>
</protein>
<keyword evidence="5 7" id="KW-1133">Transmembrane helix</keyword>
<keyword evidence="9" id="KW-1185">Reference proteome</keyword>
<feature type="transmembrane region" description="Helical" evidence="7">
    <location>
        <begin position="202"/>
        <end position="223"/>
    </location>
</feature>
<evidence type="ECO:0000313" key="9">
    <source>
        <dbReference type="Proteomes" id="UP001232750"/>
    </source>
</evidence>
<dbReference type="InterPro" id="IPR052049">
    <property type="entry name" value="Electron_transfer_protein"/>
</dbReference>
<organism evidence="8 9">
    <name type="scientific">Gordonibacter faecis</name>
    <dbReference type="NCBI Taxonomy" id="3047475"/>
    <lineage>
        <taxon>Bacteria</taxon>
        <taxon>Bacillati</taxon>
        <taxon>Actinomycetota</taxon>
        <taxon>Coriobacteriia</taxon>
        <taxon>Eggerthellales</taxon>
        <taxon>Eggerthellaceae</taxon>
        <taxon>Gordonibacter</taxon>
    </lineage>
</organism>
<feature type="transmembrane region" description="Helical" evidence="7">
    <location>
        <begin position="275"/>
        <end position="294"/>
    </location>
</feature>
<keyword evidence="6 7" id="KW-0472">Membrane</keyword>
<feature type="transmembrane region" description="Helical" evidence="7">
    <location>
        <begin position="95"/>
        <end position="117"/>
    </location>
</feature>
<dbReference type="PANTHER" id="PTHR34856">
    <property type="entry name" value="PROTEIN NRFD"/>
    <property type="match status" value="1"/>
</dbReference>
<dbReference type="EMBL" id="JASJEU010000005">
    <property type="protein sequence ID" value="MDJ1649674.1"/>
    <property type="molecule type" value="Genomic_DNA"/>
</dbReference>
<reference evidence="8 9" key="1">
    <citation type="submission" date="2023-05" db="EMBL/GenBank/DDBJ databases">
        <title>Gordonibacter KGMB12511T sp. nov., isolated from faeces of healthy Korean.</title>
        <authorList>
            <person name="Kim H.S."/>
            <person name="Kim J.-S."/>
            <person name="Suh M.K."/>
            <person name="Eom M.K."/>
            <person name="Do H.E."/>
            <person name="Lee J.-S."/>
        </authorList>
    </citation>
    <scope>NUCLEOTIDE SEQUENCE [LARGE SCALE GENOMIC DNA]</scope>
    <source>
        <strain evidence="8 9">KGMB12511</strain>
    </source>
</reference>
<feature type="transmembrane region" description="Helical" evidence="7">
    <location>
        <begin position="124"/>
        <end position="148"/>
    </location>
</feature>
<dbReference type="Proteomes" id="UP001232750">
    <property type="component" value="Unassembled WGS sequence"/>
</dbReference>
<evidence type="ECO:0000256" key="1">
    <source>
        <dbReference type="ARBA" id="ARBA00004651"/>
    </source>
</evidence>
<feature type="transmembrane region" description="Helical" evidence="7">
    <location>
        <begin position="160"/>
        <end position="181"/>
    </location>
</feature>
<comment type="similarity">
    <text evidence="2">Belongs to the NrfD family.</text>
</comment>
<feature type="transmembrane region" description="Helical" evidence="7">
    <location>
        <begin position="52"/>
        <end position="75"/>
    </location>
</feature>